<proteinExistence type="predicted"/>
<dbReference type="Gene3D" id="2.40.50.230">
    <property type="entry name" value="Gp5 N-terminal domain"/>
    <property type="match status" value="1"/>
</dbReference>
<dbReference type="Gene3D" id="3.55.50.10">
    <property type="entry name" value="Baseplate protein-like domains"/>
    <property type="match status" value="1"/>
</dbReference>
<dbReference type="EMBL" id="PYLS01000010">
    <property type="protein sequence ID" value="PST81592.1"/>
    <property type="molecule type" value="Genomic_DNA"/>
</dbReference>
<evidence type="ECO:0000259" key="2">
    <source>
        <dbReference type="Pfam" id="PF04717"/>
    </source>
</evidence>
<feature type="region of interest" description="Disordered" evidence="1">
    <location>
        <begin position="450"/>
        <end position="476"/>
    </location>
</feature>
<dbReference type="OrthoDB" id="727155at2"/>
<evidence type="ECO:0000313" key="4">
    <source>
        <dbReference type="Proteomes" id="UP000240912"/>
    </source>
</evidence>
<organism evidence="3 4">
    <name type="scientific">Pedobacter yulinensis</name>
    <dbReference type="NCBI Taxonomy" id="2126353"/>
    <lineage>
        <taxon>Bacteria</taxon>
        <taxon>Pseudomonadati</taxon>
        <taxon>Bacteroidota</taxon>
        <taxon>Sphingobacteriia</taxon>
        <taxon>Sphingobacteriales</taxon>
        <taxon>Sphingobacteriaceae</taxon>
        <taxon>Pedobacter</taxon>
    </lineage>
</organism>
<sequence>MERKLIVEINIEDTPVLNYSSFRLSQEFNAHHTFELVLYNDRVGEPGLISLNESRQFIGKPVSVSFGYSQDQMQDFKGLVTGVRLSQTHGFHGNVIVTGFSSSILIDRGEDLGSYLNKTLDDIVKIATRETPENDLRIVSNASRKAPLDYVIQYRESDFEFLNRLSAEYHEWFFYDGQQLCFGRPDQQQEVRLFYGRDLNSLDYGIAVAPIKHKKFAYNPGQDQMLESESPGQADGQPDLVHAVRASNAMYSKVFTQPTAIRVASNSEIREHVANDEKAHVSGLLQVNAAGTNPMVGIGKVIDVAMSVRRELSFQTEDLGKFLVTSIHHHIDGTGKYSNSFQAVVASTERLLVKDKKRPRPDMQLANVVDNNDPQGQGRVKVQFKWATQNNEPTEWLRVMAPDAGSSDKVGTNRGMVSVPETGDQVVVAFEEGNIARPIVMGSVFHGKSGGGGGSGNNNKSLTSKSGNTVKLDDGAGVTVQDKDGNVISLDGAGNALFETSQTIVIKCGESSLSMDMSGNIIIKGKNITVQGENIGHSATSALGMGVGPEGGAPTSGIAIEATTLDIATETLAVSGSSEANFASDTINIGATSNANVSSGTIKLN</sequence>
<comment type="caution">
    <text evidence="3">The sequence shown here is derived from an EMBL/GenBank/DDBJ whole genome shotgun (WGS) entry which is preliminary data.</text>
</comment>
<dbReference type="InterPro" id="IPR006531">
    <property type="entry name" value="Gp5/Vgr_OB"/>
</dbReference>
<dbReference type="InterPro" id="IPR037026">
    <property type="entry name" value="Vgr_OB-fold_dom_sf"/>
</dbReference>
<evidence type="ECO:0000313" key="3">
    <source>
        <dbReference type="EMBL" id="PST81592.1"/>
    </source>
</evidence>
<dbReference type="SUPFAM" id="SSF69279">
    <property type="entry name" value="Phage tail proteins"/>
    <property type="match status" value="1"/>
</dbReference>
<reference evidence="3 4" key="1">
    <citation type="submission" date="2018-03" db="EMBL/GenBank/DDBJ databases">
        <authorList>
            <person name="Keele B.F."/>
        </authorList>
    </citation>
    <scope>NUCLEOTIDE SEQUENCE [LARGE SCALE GENOMIC DNA]</scope>
    <source>
        <strain evidence="3 4">YL28-9</strain>
    </source>
</reference>
<dbReference type="RefSeq" id="WP_107217742.1">
    <property type="nucleotide sequence ID" value="NZ_KZ686274.1"/>
</dbReference>
<feature type="compositionally biased region" description="Low complexity" evidence="1">
    <location>
        <begin position="457"/>
        <end position="468"/>
    </location>
</feature>
<accession>A0A2T3HGN9</accession>
<feature type="domain" description="Gp5/Type VI secretion system Vgr protein OB-fold" evidence="2">
    <location>
        <begin position="365"/>
        <end position="445"/>
    </location>
</feature>
<protein>
    <submittedName>
        <fullName evidence="3">Type IV secretion protein Rhs</fullName>
    </submittedName>
</protein>
<evidence type="ECO:0000256" key="1">
    <source>
        <dbReference type="SAM" id="MobiDB-lite"/>
    </source>
</evidence>
<dbReference type="AlphaFoldDB" id="A0A2T3HGN9"/>
<dbReference type="SUPFAM" id="SSF69255">
    <property type="entry name" value="gp5 N-terminal domain-like"/>
    <property type="match status" value="1"/>
</dbReference>
<dbReference type="Pfam" id="PF04717">
    <property type="entry name" value="Phage_base_V"/>
    <property type="match status" value="1"/>
</dbReference>
<dbReference type="Proteomes" id="UP000240912">
    <property type="component" value="Unassembled WGS sequence"/>
</dbReference>
<keyword evidence="4" id="KW-1185">Reference proteome</keyword>
<name>A0A2T3HGN9_9SPHI</name>
<dbReference type="Pfam" id="PF05954">
    <property type="entry name" value="Phage_GPD"/>
    <property type="match status" value="1"/>
</dbReference>
<gene>
    <name evidence="3" type="ORF">C7T94_19180</name>
</gene>
<dbReference type="Gene3D" id="2.30.110.50">
    <property type="match status" value="1"/>
</dbReference>